<feature type="DNA-binding region" description="OmpR/PhoB-type" evidence="3">
    <location>
        <begin position="129"/>
        <end position="227"/>
    </location>
</feature>
<dbReference type="SMART" id="SM00862">
    <property type="entry name" value="Trans_reg_C"/>
    <property type="match status" value="1"/>
</dbReference>
<dbReference type="SUPFAM" id="SSF46894">
    <property type="entry name" value="C-terminal effector domain of the bipartite response regulators"/>
    <property type="match status" value="1"/>
</dbReference>
<feature type="domain" description="OmpR/PhoB-type" evidence="5">
    <location>
        <begin position="129"/>
        <end position="227"/>
    </location>
</feature>
<dbReference type="EMBL" id="JAQIBD010000001">
    <property type="protein sequence ID" value="MDM5271532.1"/>
    <property type="molecule type" value="Genomic_DNA"/>
</dbReference>
<evidence type="ECO:0000259" key="5">
    <source>
        <dbReference type="PROSITE" id="PS51755"/>
    </source>
</evidence>
<dbReference type="Gene3D" id="6.10.250.690">
    <property type="match status" value="1"/>
</dbReference>
<organism evidence="6 7">
    <name type="scientific">Sulfurovum zhangzhouensis</name>
    <dbReference type="NCBI Taxonomy" id="3019067"/>
    <lineage>
        <taxon>Bacteria</taxon>
        <taxon>Pseudomonadati</taxon>
        <taxon>Campylobacterota</taxon>
        <taxon>Epsilonproteobacteria</taxon>
        <taxon>Campylobacterales</taxon>
        <taxon>Sulfurovaceae</taxon>
        <taxon>Sulfurovum</taxon>
    </lineage>
</organism>
<keyword evidence="2" id="KW-0597">Phosphoprotein</keyword>
<feature type="domain" description="Response regulatory" evidence="4">
    <location>
        <begin position="6"/>
        <end position="120"/>
    </location>
</feature>
<dbReference type="SUPFAM" id="SSF52172">
    <property type="entry name" value="CheY-like"/>
    <property type="match status" value="1"/>
</dbReference>
<keyword evidence="1 3" id="KW-0238">DNA-binding</keyword>
<dbReference type="CDD" id="cd00383">
    <property type="entry name" value="trans_reg_C"/>
    <property type="match status" value="1"/>
</dbReference>
<evidence type="ECO:0000256" key="3">
    <source>
        <dbReference type="PROSITE-ProRule" id="PRU01091"/>
    </source>
</evidence>
<dbReference type="PANTHER" id="PTHR48111">
    <property type="entry name" value="REGULATOR OF RPOS"/>
    <property type="match status" value="1"/>
</dbReference>
<evidence type="ECO:0000256" key="2">
    <source>
        <dbReference type="PROSITE-ProRule" id="PRU00169"/>
    </source>
</evidence>
<evidence type="ECO:0000313" key="6">
    <source>
        <dbReference type="EMBL" id="MDM5271532.1"/>
    </source>
</evidence>
<dbReference type="Proteomes" id="UP001169069">
    <property type="component" value="Unassembled WGS sequence"/>
</dbReference>
<evidence type="ECO:0000259" key="4">
    <source>
        <dbReference type="PROSITE" id="PS50110"/>
    </source>
</evidence>
<reference evidence="6" key="1">
    <citation type="submission" date="2023-01" db="EMBL/GenBank/DDBJ databases">
        <title>Sulfurovum sp. zt1-1 genome assembly.</title>
        <authorList>
            <person name="Wang J."/>
        </authorList>
    </citation>
    <scope>NUCLEOTIDE SEQUENCE</scope>
    <source>
        <strain evidence="6">Zt1-1</strain>
    </source>
</reference>
<dbReference type="Pfam" id="PF00072">
    <property type="entry name" value="Response_reg"/>
    <property type="match status" value="1"/>
</dbReference>
<dbReference type="PROSITE" id="PS50110">
    <property type="entry name" value="RESPONSE_REGULATORY"/>
    <property type="match status" value="1"/>
</dbReference>
<dbReference type="Gene3D" id="1.10.10.10">
    <property type="entry name" value="Winged helix-like DNA-binding domain superfamily/Winged helix DNA-binding domain"/>
    <property type="match status" value="1"/>
</dbReference>
<dbReference type="InterPro" id="IPR039420">
    <property type="entry name" value="WalR-like"/>
</dbReference>
<comment type="caution">
    <text evidence="6">The sequence shown here is derived from an EMBL/GenBank/DDBJ whole genome shotgun (WGS) entry which is preliminary data.</text>
</comment>
<dbReference type="Gene3D" id="3.40.50.2300">
    <property type="match status" value="1"/>
</dbReference>
<dbReference type="InterPro" id="IPR011006">
    <property type="entry name" value="CheY-like_superfamily"/>
</dbReference>
<evidence type="ECO:0000313" key="7">
    <source>
        <dbReference type="Proteomes" id="UP001169069"/>
    </source>
</evidence>
<accession>A0ABT7QXG9</accession>
<keyword evidence="7" id="KW-1185">Reference proteome</keyword>
<dbReference type="Pfam" id="PF00486">
    <property type="entry name" value="Trans_reg_C"/>
    <property type="match status" value="1"/>
</dbReference>
<protein>
    <submittedName>
        <fullName evidence="6">Response regulator transcription factor</fullName>
    </submittedName>
</protein>
<sequence length="227" mass="25997">MEKNIEIIIIDDEEDILDLIEYHLQKEGYETVGFLSTENVEQFLEEENPSLMIVDRNLPGVEGSEFVAHIRSLGYDIPVIFLTAKDQESQLEEGYESGGDDYMTKPFSTKELLLRVKALLKRSGALTKQDKIKYKDILLDVAKKVAFIHDEPVALTIREFNLLLTFVKNIDKPLTRNFLREEVWGSEGDEVNDNAVNVAINRLKKKIDPTGEKEYFVPVWGVGYKLV</sequence>
<evidence type="ECO:0000256" key="1">
    <source>
        <dbReference type="ARBA" id="ARBA00023125"/>
    </source>
</evidence>
<dbReference type="InterPro" id="IPR036388">
    <property type="entry name" value="WH-like_DNA-bd_sf"/>
</dbReference>
<proteinExistence type="predicted"/>
<gene>
    <name evidence="6" type="ORF">PGH07_05045</name>
</gene>
<dbReference type="InterPro" id="IPR016032">
    <property type="entry name" value="Sig_transdc_resp-reg_C-effctor"/>
</dbReference>
<dbReference type="InterPro" id="IPR001867">
    <property type="entry name" value="OmpR/PhoB-type_DNA-bd"/>
</dbReference>
<dbReference type="RefSeq" id="WP_289413038.1">
    <property type="nucleotide sequence ID" value="NZ_JAQIBD010000001.1"/>
</dbReference>
<dbReference type="InterPro" id="IPR001789">
    <property type="entry name" value="Sig_transdc_resp-reg_receiver"/>
</dbReference>
<dbReference type="PROSITE" id="PS51755">
    <property type="entry name" value="OMPR_PHOB"/>
    <property type="match status" value="1"/>
</dbReference>
<feature type="modified residue" description="4-aspartylphosphate" evidence="2">
    <location>
        <position position="55"/>
    </location>
</feature>
<name>A0ABT7QXG9_9BACT</name>
<dbReference type="SMART" id="SM00448">
    <property type="entry name" value="REC"/>
    <property type="match status" value="1"/>
</dbReference>
<dbReference type="PANTHER" id="PTHR48111:SF73">
    <property type="entry name" value="ALKALINE PHOSPHATASE SYNTHESIS TRANSCRIPTIONAL REGULATORY PROTEIN PHOP"/>
    <property type="match status" value="1"/>
</dbReference>